<evidence type="ECO:0000313" key="1">
    <source>
        <dbReference type="EMBL" id="MBS4188279.1"/>
    </source>
</evidence>
<reference evidence="1" key="1">
    <citation type="submission" date="2021-05" db="EMBL/GenBank/DDBJ databases">
        <title>Novel Bacillus species.</title>
        <authorList>
            <person name="Liu G."/>
        </authorList>
    </citation>
    <scope>NUCLEOTIDE SEQUENCE</scope>
    <source>
        <strain evidence="1 3">FJAT-50051</strain>
    </source>
</reference>
<sequence>MDFQKLRTEAANFLKENKQRIQDNPHSIDYVLKKFDGYLDIFRNEIKESFPMEESLISEIEQKLPRPKIGEIEQFENVGKIKDRLISISTRLENEIIEYERIIKNSPWGPELSDFNKYRSKALDILRNEKEFLLDGTYLEPMIDTINQEHRSIAYGGSTRALKSAYQRIRSSAVIDEFKRREEEKIFSKVDETINAYSKYLSEYLKIYQEHYERYSDRFCSKQDTLLKVEMKGTPDFVIDDGFESKENIEEREVMVQDSRLETVSMLDEGLEEVGVFESKIASKKELNAIKTVTITYTDGYSITLDIPVGSREKLKAELAKLVF</sequence>
<evidence type="ECO:0000313" key="2">
    <source>
        <dbReference type="EMBL" id="MCH6266992.1"/>
    </source>
</evidence>
<dbReference type="EMBL" id="JAGYPE020000028">
    <property type="protein sequence ID" value="MCH6266992.1"/>
    <property type="molecule type" value="Genomic_DNA"/>
</dbReference>
<accession>A0A942T8F6</accession>
<protein>
    <submittedName>
        <fullName evidence="1">Uncharacterized protein</fullName>
    </submittedName>
</protein>
<gene>
    <name evidence="2" type="ORF">KHB02_015830</name>
    <name evidence="1" type="ORF">KHB02_43650</name>
</gene>
<evidence type="ECO:0000313" key="3">
    <source>
        <dbReference type="Proteomes" id="UP000677265"/>
    </source>
</evidence>
<dbReference type="Proteomes" id="UP000677265">
    <property type="component" value="Unassembled WGS sequence"/>
</dbReference>
<dbReference type="AlphaFoldDB" id="A0A942T8F6"/>
<name>A0A942T8F6_9BACI</name>
<comment type="caution">
    <text evidence="1">The sequence shown here is derived from an EMBL/GenBank/DDBJ whole genome shotgun (WGS) entry which is preliminary data.</text>
</comment>
<organism evidence="1">
    <name type="scientific">Neobacillus citreus</name>
    <dbReference type="NCBI Taxonomy" id="2833578"/>
    <lineage>
        <taxon>Bacteria</taxon>
        <taxon>Bacillati</taxon>
        <taxon>Bacillota</taxon>
        <taxon>Bacilli</taxon>
        <taxon>Bacillales</taxon>
        <taxon>Bacillaceae</taxon>
        <taxon>Neobacillus</taxon>
    </lineage>
</organism>
<dbReference type="EMBL" id="JAGYPE010000010">
    <property type="protein sequence ID" value="MBS4188279.1"/>
    <property type="molecule type" value="Genomic_DNA"/>
</dbReference>
<keyword evidence="3" id="KW-1185">Reference proteome</keyword>
<dbReference type="RefSeq" id="WP_213148062.1">
    <property type="nucleotide sequence ID" value="NZ_JAGYPE020000028.1"/>
</dbReference>
<proteinExistence type="predicted"/>